<organism evidence="2 3">
    <name type="scientific">Actinosynnema pretiosum subsp. pretiosum</name>
    <dbReference type="NCBI Taxonomy" id="103721"/>
    <lineage>
        <taxon>Bacteria</taxon>
        <taxon>Bacillati</taxon>
        <taxon>Actinomycetota</taxon>
        <taxon>Actinomycetes</taxon>
        <taxon>Pseudonocardiales</taxon>
        <taxon>Pseudonocardiaceae</taxon>
        <taxon>Actinosynnema</taxon>
    </lineage>
</organism>
<gene>
    <name evidence="2" type="ORF">KCV87_07045</name>
</gene>
<keyword evidence="1" id="KW-0472">Membrane</keyword>
<evidence type="ECO:0000313" key="3">
    <source>
        <dbReference type="Proteomes" id="UP000677152"/>
    </source>
</evidence>
<proteinExistence type="predicted"/>
<dbReference type="AlphaFoldDB" id="A0AA45LAN4"/>
<feature type="transmembrane region" description="Helical" evidence="1">
    <location>
        <begin position="119"/>
        <end position="138"/>
    </location>
</feature>
<accession>A0AA45LAN4</accession>
<evidence type="ECO:0000256" key="1">
    <source>
        <dbReference type="SAM" id="Phobius"/>
    </source>
</evidence>
<dbReference type="EMBL" id="CP073249">
    <property type="protein sequence ID" value="QUF05830.1"/>
    <property type="molecule type" value="Genomic_DNA"/>
</dbReference>
<evidence type="ECO:0000313" key="2">
    <source>
        <dbReference type="EMBL" id="QUF05830.1"/>
    </source>
</evidence>
<feature type="transmembrane region" description="Helical" evidence="1">
    <location>
        <begin position="55"/>
        <end position="75"/>
    </location>
</feature>
<name>A0AA45LAN4_9PSEU</name>
<keyword evidence="1" id="KW-0812">Transmembrane</keyword>
<keyword evidence="1" id="KW-1133">Transmembrane helix</keyword>
<protein>
    <submittedName>
        <fullName evidence="2">Uncharacterized protein</fullName>
    </submittedName>
</protein>
<dbReference type="Proteomes" id="UP000677152">
    <property type="component" value="Chromosome"/>
</dbReference>
<sequence length="145" mass="16154">MLALVAFHAVLALALVVLLWPEPKKGVAVLRRWGVAEPDERQVGVALRYLRRRRLWYPVLIFGIPLLSEVLGLPVASDAGQAWLLPVLLGGVLGEVVAQRPVSGTRREALLERRGVFDLVPVWAVVLHGLLLGWLLVVRVRKRVR</sequence>
<reference evidence="2" key="1">
    <citation type="submission" date="2021-04" db="EMBL/GenBank/DDBJ databases">
        <title>Genomic sequence of Actinosynnema pretiosum subsp. pretiosum ATCC 31280 (C-14919).</title>
        <authorList>
            <person name="Bai L."/>
            <person name="Wang X."/>
            <person name="Xiao Y."/>
        </authorList>
    </citation>
    <scope>NUCLEOTIDE SEQUENCE</scope>
    <source>
        <strain evidence="2">ATCC 31280</strain>
    </source>
</reference>